<accession>A0A5S4F6X2</accession>
<proteinExistence type="predicted"/>
<organism evidence="1 2">
    <name type="scientific">Nonomuraea turkmeniaca</name>
    <dbReference type="NCBI Taxonomy" id="103838"/>
    <lineage>
        <taxon>Bacteria</taxon>
        <taxon>Bacillati</taxon>
        <taxon>Actinomycetota</taxon>
        <taxon>Actinomycetes</taxon>
        <taxon>Streptosporangiales</taxon>
        <taxon>Streptosporangiaceae</taxon>
        <taxon>Nonomuraea</taxon>
    </lineage>
</organism>
<evidence type="ECO:0000313" key="1">
    <source>
        <dbReference type="EMBL" id="TMR11806.1"/>
    </source>
</evidence>
<reference evidence="1 2" key="1">
    <citation type="submission" date="2019-05" db="EMBL/GenBank/DDBJ databases">
        <title>Draft genome sequence of Nonomuraea turkmeniaca DSM 43926.</title>
        <authorList>
            <person name="Saricaoglu S."/>
            <person name="Isik K."/>
        </authorList>
    </citation>
    <scope>NUCLEOTIDE SEQUENCE [LARGE SCALE GENOMIC DNA]</scope>
    <source>
        <strain evidence="1 2">DSM 43926</strain>
    </source>
</reference>
<keyword evidence="2" id="KW-1185">Reference proteome</keyword>
<gene>
    <name evidence="1" type="ORF">ETD86_34595</name>
</gene>
<name>A0A5S4F6X2_9ACTN</name>
<comment type="caution">
    <text evidence="1">The sequence shown here is derived from an EMBL/GenBank/DDBJ whole genome shotgun (WGS) entry which is preliminary data.</text>
</comment>
<protein>
    <submittedName>
        <fullName evidence="1">Uncharacterized protein</fullName>
    </submittedName>
</protein>
<sequence length="65" mass="6761">MRVRAAGTRQPIRSLTAQCLTALGLTTLCLTTLCLTALGLTTLCLTALVLTALGLAARCDDRMGP</sequence>
<dbReference type="EMBL" id="VCKY01000148">
    <property type="protein sequence ID" value="TMR11806.1"/>
    <property type="molecule type" value="Genomic_DNA"/>
</dbReference>
<dbReference type="AlphaFoldDB" id="A0A5S4F6X2"/>
<dbReference type="RefSeq" id="WP_138670852.1">
    <property type="nucleotide sequence ID" value="NZ_VCKY01000148.1"/>
</dbReference>
<evidence type="ECO:0000313" key="2">
    <source>
        <dbReference type="Proteomes" id="UP000309128"/>
    </source>
</evidence>
<dbReference type="Proteomes" id="UP000309128">
    <property type="component" value="Unassembled WGS sequence"/>
</dbReference>